<evidence type="ECO:0000256" key="2">
    <source>
        <dbReference type="SAM" id="Phobius"/>
    </source>
</evidence>
<keyword evidence="5" id="KW-1185">Reference proteome</keyword>
<feature type="domain" description="Ig-like" evidence="3">
    <location>
        <begin position="102"/>
        <end position="200"/>
    </location>
</feature>
<gene>
    <name evidence="4" type="primary">CAP2</name>
</gene>
<dbReference type="GeneTree" id="ENSGT00940000159005"/>
<sequence length="330" mass="37125">METLLLTITGPKMGRCCTPTLIPPELVVRFGESASINCTSSHPDFDIMGWEAPYGGSRYVKSSIVIWEVERLEVWKPDPFCYVTLEKEQCTVHPNITVYKTPDSVSVSASSDEPLVEGREFSLTCDIINVAPKRNLIVKWYRDHEKVHTEMFKNDTSELPNNVTSTWKMIPKKSYNGTKFTCKAELDLGPKGPEPVPTFSINLFIILFPHTHLPEGNDSKEVNQGENVTFSCHAEGNPAPEIHWNYTSAESVWETSGGRRSKPIYVVVVCLTDKADEGVSGFSWWHLVLMGLMVLIAIVFLVLFIKLWSYHTKHGQYSFINPAIPLATKA</sequence>
<dbReference type="Gene3D" id="2.60.40.10">
    <property type="entry name" value="Immunoglobulins"/>
    <property type="match status" value="3"/>
</dbReference>
<evidence type="ECO:0000313" key="4">
    <source>
        <dbReference type="Ensembl" id="ENSATEP00000043864.1"/>
    </source>
</evidence>
<dbReference type="Pfam" id="PF03921">
    <property type="entry name" value="ICAM_N"/>
    <property type="match status" value="1"/>
</dbReference>
<keyword evidence="2" id="KW-1133">Transmembrane helix</keyword>
<dbReference type="InterPro" id="IPR047012">
    <property type="entry name" value="ICAM_VCAM"/>
</dbReference>
<dbReference type="Proteomes" id="UP000265040">
    <property type="component" value="Chromosome 8"/>
</dbReference>
<dbReference type="InterPro" id="IPR036179">
    <property type="entry name" value="Ig-like_dom_sf"/>
</dbReference>
<dbReference type="InterPro" id="IPR013783">
    <property type="entry name" value="Ig-like_fold"/>
</dbReference>
<evidence type="ECO:0000313" key="5">
    <source>
        <dbReference type="Proteomes" id="UP000265040"/>
    </source>
</evidence>
<dbReference type="PROSITE" id="PS50835">
    <property type="entry name" value="IG_LIKE"/>
    <property type="match status" value="2"/>
</dbReference>
<dbReference type="Ensembl" id="ENSATET00000070842.1">
    <property type="protein sequence ID" value="ENSATEP00000043864.1"/>
    <property type="gene ID" value="ENSATEG00000021255.2"/>
</dbReference>
<dbReference type="Pfam" id="PF08205">
    <property type="entry name" value="C2-set_2"/>
    <property type="match status" value="1"/>
</dbReference>
<dbReference type="InterPro" id="IPR013768">
    <property type="entry name" value="ICAM_N"/>
</dbReference>
<evidence type="ECO:0000259" key="3">
    <source>
        <dbReference type="PROSITE" id="PS50835"/>
    </source>
</evidence>
<dbReference type="PANTHER" id="PTHR13771">
    <property type="entry name" value="INTERCELLULAR ADHESION MOLECULE"/>
    <property type="match status" value="1"/>
</dbReference>
<dbReference type="InterPro" id="IPR007110">
    <property type="entry name" value="Ig-like_dom"/>
</dbReference>
<dbReference type="InterPro" id="IPR013098">
    <property type="entry name" value="Ig_I-set"/>
</dbReference>
<feature type="domain" description="Ig-like" evidence="3">
    <location>
        <begin position="209"/>
        <end position="244"/>
    </location>
</feature>
<keyword evidence="2" id="KW-0812">Transmembrane</keyword>
<reference evidence="4" key="3">
    <citation type="submission" date="2025-09" db="UniProtKB">
        <authorList>
            <consortium name="Ensembl"/>
        </authorList>
    </citation>
    <scope>IDENTIFICATION</scope>
</reference>
<dbReference type="SUPFAM" id="SSF48726">
    <property type="entry name" value="Immunoglobulin"/>
    <property type="match status" value="3"/>
</dbReference>
<keyword evidence="1" id="KW-1015">Disulfide bond</keyword>
<dbReference type="InterPro" id="IPR013162">
    <property type="entry name" value="CD80_C2-set"/>
</dbReference>
<dbReference type="GO" id="GO:0005178">
    <property type="term" value="F:integrin binding"/>
    <property type="evidence" value="ECO:0007669"/>
    <property type="project" value="InterPro"/>
</dbReference>
<dbReference type="GO" id="GO:0007155">
    <property type="term" value="P:cell adhesion"/>
    <property type="evidence" value="ECO:0007669"/>
    <property type="project" value="InterPro"/>
</dbReference>
<protein>
    <recommendedName>
        <fullName evidence="3">Ig-like domain-containing protein</fullName>
    </recommendedName>
</protein>
<dbReference type="PANTHER" id="PTHR13771:SF9">
    <property type="entry name" value="INTERCELLULAR ADHESION MOLECULE 5"/>
    <property type="match status" value="1"/>
</dbReference>
<reference evidence="4" key="2">
    <citation type="submission" date="2025-08" db="UniProtKB">
        <authorList>
            <consortium name="Ensembl"/>
        </authorList>
    </citation>
    <scope>IDENTIFICATION</scope>
</reference>
<evidence type="ECO:0000256" key="1">
    <source>
        <dbReference type="ARBA" id="ARBA00023157"/>
    </source>
</evidence>
<dbReference type="AlphaFoldDB" id="A0A7N6A903"/>
<keyword evidence="2" id="KW-0472">Membrane</keyword>
<reference evidence="4" key="1">
    <citation type="submission" date="2021-04" db="EMBL/GenBank/DDBJ databases">
        <authorList>
            <consortium name="Wellcome Sanger Institute Data Sharing"/>
        </authorList>
    </citation>
    <scope>NUCLEOTIDE SEQUENCE [LARGE SCALE GENOMIC DNA]</scope>
</reference>
<name>A0A7N6A903_ANATE</name>
<dbReference type="Pfam" id="PF07679">
    <property type="entry name" value="I-set"/>
    <property type="match status" value="1"/>
</dbReference>
<organism evidence="4 5">
    <name type="scientific">Anabas testudineus</name>
    <name type="common">Climbing perch</name>
    <name type="synonym">Anthias testudineus</name>
    <dbReference type="NCBI Taxonomy" id="64144"/>
    <lineage>
        <taxon>Eukaryota</taxon>
        <taxon>Metazoa</taxon>
        <taxon>Chordata</taxon>
        <taxon>Craniata</taxon>
        <taxon>Vertebrata</taxon>
        <taxon>Euteleostomi</taxon>
        <taxon>Actinopterygii</taxon>
        <taxon>Neopterygii</taxon>
        <taxon>Teleostei</taxon>
        <taxon>Neoteleostei</taxon>
        <taxon>Acanthomorphata</taxon>
        <taxon>Anabantaria</taxon>
        <taxon>Anabantiformes</taxon>
        <taxon>Anabantoidei</taxon>
        <taxon>Anabantidae</taxon>
        <taxon>Anabas</taxon>
    </lineage>
</organism>
<accession>A0A7N6A903</accession>
<proteinExistence type="predicted"/>
<feature type="transmembrane region" description="Helical" evidence="2">
    <location>
        <begin position="284"/>
        <end position="305"/>
    </location>
</feature>